<dbReference type="InterPro" id="IPR005170">
    <property type="entry name" value="Transptr-assoc_dom"/>
</dbReference>
<dbReference type="GO" id="GO:0005886">
    <property type="term" value="C:plasma membrane"/>
    <property type="evidence" value="ECO:0007669"/>
    <property type="project" value="UniProtKB-SubCell"/>
</dbReference>
<dbReference type="CDD" id="cd04590">
    <property type="entry name" value="CBS_pair_CorC_HlyC_assoc"/>
    <property type="match status" value="1"/>
</dbReference>
<dbReference type="SUPFAM" id="SSF54631">
    <property type="entry name" value="CBS-domain pair"/>
    <property type="match status" value="1"/>
</dbReference>
<name>A0A9W6NNL9_9ACTN</name>
<evidence type="ECO:0000256" key="8">
    <source>
        <dbReference type="ARBA" id="ARBA00023136"/>
    </source>
</evidence>
<keyword evidence="5" id="KW-0677">Repeat</keyword>
<feature type="domain" description="CBS" evidence="12">
    <location>
        <begin position="280"/>
        <end position="336"/>
    </location>
</feature>
<dbReference type="Gene3D" id="3.10.580.10">
    <property type="entry name" value="CBS-domain"/>
    <property type="match status" value="1"/>
</dbReference>
<evidence type="ECO:0000256" key="4">
    <source>
        <dbReference type="ARBA" id="ARBA00022692"/>
    </source>
</evidence>
<dbReference type="Pfam" id="PF03471">
    <property type="entry name" value="CorC_HlyC"/>
    <property type="match status" value="1"/>
</dbReference>
<feature type="transmembrane region" description="Helical" evidence="11">
    <location>
        <begin position="59"/>
        <end position="83"/>
    </location>
</feature>
<evidence type="ECO:0000256" key="1">
    <source>
        <dbReference type="ARBA" id="ARBA00004651"/>
    </source>
</evidence>
<dbReference type="PROSITE" id="PS51371">
    <property type="entry name" value="CBS"/>
    <property type="match status" value="1"/>
</dbReference>
<dbReference type="InterPro" id="IPR044751">
    <property type="entry name" value="Ion_transp-like_CBS"/>
</dbReference>
<organism evidence="14 15">
    <name type="scientific">Dactylosporangium matsuzakiense</name>
    <dbReference type="NCBI Taxonomy" id="53360"/>
    <lineage>
        <taxon>Bacteria</taxon>
        <taxon>Bacillati</taxon>
        <taxon>Actinomycetota</taxon>
        <taxon>Actinomycetes</taxon>
        <taxon>Micromonosporales</taxon>
        <taxon>Micromonosporaceae</taxon>
        <taxon>Dactylosporangium</taxon>
    </lineage>
</organism>
<dbReference type="SUPFAM" id="SSF56176">
    <property type="entry name" value="FAD-binding/transporter-associated domain-like"/>
    <property type="match status" value="1"/>
</dbReference>
<evidence type="ECO:0000259" key="13">
    <source>
        <dbReference type="PROSITE" id="PS51846"/>
    </source>
</evidence>
<reference evidence="14" key="1">
    <citation type="journal article" date="2014" name="Int. J. Syst. Evol. Microbiol.">
        <title>Complete genome sequence of Corynebacterium casei LMG S-19264T (=DSM 44701T), isolated from a smear-ripened cheese.</title>
        <authorList>
            <consortium name="US DOE Joint Genome Institute (JGI-PGF)"/>
            <person name="Walter F."/>
            <person name="Albersmeier A."/>
            <person name="Kalinowski J."/>
            <person name="Ruckert C."/>
        </authorList>
    </citation>
    <scope>NUCLEOTIDE SEQUENCE</scope>
    <source>
        <strain evidence="14">VKM Ac-1321</strain>
    </source>
</reference>
<evidence type="ECO:0000256" key="9">
    <source>
        <dbReference type="PROSITE-ProRule" id="PRU00703"/>
    </source>
</evidence>
<comment type="similarity">
    <text evidence="2">Belongs to the UPF0053 family.</text>
</comment>
<dbReference type="Pfam" id="PF01595">
    <property type="entry name" value="CNNM"/>
    <property type="match status" value="1"/>
</dbReference>
<gene>
    <name evidence="14" type="ORF">GCM10017581_053450</name>
</gene>
<comment type="caution">
    <text evidence="14">The sequence shown here is derived from an EMBL/GenBank/DDBJ whole genome shotgun (WGS) entry which is preliminary data.</text>
</comment>
<evidence type="ECO:0000256" key="2">
    <source>
        <dbReference type="ARBA" id="ARBA00006337"/>
    </source>
</evidence>
<dbReference type="PANTHER" id="PTHR43099">
    <property type="entry name" value="UPF0053 PROTEIN YRKA"/>
    <property type="match status" value="1"/>
</dbReference>
<comment type="subcellular location">
    <subcellularLocation>
        <location evidence="1">Cell membrane</location>
        <topology evidence="1">Multi-pass membrane protein</topology>
    </subcellularLocation>
</comment>
<evidence type="ECO:0000256" key="6">
    <source>
        <dbReference type="ARBA" id="ARBA00022989"/>
    </source>
</evidence>
<keyword evidence="6 10" id="KW-1133">Transmembrane helix</keyword>
<evidence type="ECO:0000256" key="5">
    <source>
        <dbReference type="ARBA" id="ARBA00022737"/>
    </source>
</evidence>
<dbReference type="InterPro" id="IPR016169">
    <property type="entry name" value="FAD-bd_PCMH_sub2"/>
</dbReference>
<dbReference type="PANTHER" id="PTHR43099:SF5">
    <property type="entry name" value="HLYC_CORC FAMILY TRANSPORTER"/>
    <property type="match status" value="1"/>
</dbReference>
<evidence type="ECO:0000256" key="11">
    <source>
        <dbReference type="SAM" id="Phobius"/>
    </source>
</evidence>
<feature type="transmembrane region" description="Helical" evidence="11">
    <location>
        <begin position="89"/>
        <end position="116"/>
    </location>
</feature>
<dbReference type="Pfam" id="PF00571">
    <property type="entry name" value="CBS"/>
    <property type="match status" value="2"/>
</dbReference>
<dbReference type="GO" id="GO:0050660">
    <property type="term" value="F:flavin adenine dinucleotide binding"/>
    <property type="evidence" value="ECO:0007669"/>
    <property type="project" value="InterPro"/>
</dbReference>
<dbReference type="RefSeq" id="WP_261962072.1">
    <property type="nucleotide sequence ID" value="NZ_BAAAXA010000001.1"/>
</dbReference>
<dbReference type="InterPro" id="IPR000644">
    <property type="entry name" value="CBS_dom"/>
</dbReference>
<dbReference type="EMBL" id="BSFP01000036">
    <property type="protein sequence ID" value="GLL03599.1"/>
    <property type="molecule type" value="Genomic_DNA"/>
</dbReference>
<evidence type="ECO:0000313" key="14">
    <source>
        <dbReference type="EMBL" id="GLL03599.1"/>
    </source>
</evidence>
<reference evidence="14" key="2">
    <citation type="submission" date="2023-01" db="EMBL/GenBank/DDBJ databases">
        <authorList>
            <person name="Sun Q."/>
            <person name="Evtushenko L."/>
        </authorList>
    </citation>
    <scope>NUCLEOTIDE SEQUENCE</scope>
    <source>
        <strain evidence="14">VKM Ac-1321</strain>
    </source>
</reference>
<evidence type="ECO:0000259" key="12">
    <source>
        <dbReference type="PROSITE" id="PS51371"/>
    </source>
</evidence>
<feature type="transmembrane region" description="Helical" evidence="11">
    <location>
        <begin position="6"/>
        <end position="31"/>
    </location>
</feature>
<dbReference type="Proteomes" id="UP001143480">
    <property type="component" value="Unassembled WGS sequence"/>
</dbReference>
<feature type="domain" description="CNNM transmembrane" evidence="13">
    <location>
        <begin position="1"/>
        <end position="203"/>
    </location>
</feature>
<evidence type="ECO:0000256" key="7">
    <source>
        <dbReference type="ARBA" id="ARBA00023122"/>
    </source>
</evidence>
<keyword evidence="3" id="KW-1003">Cell membrane</keyword>
<dbReference type="SMART" id="SM01091">
    <property type="entry name" value="CorC_HlyC"/>
    <property type="match status" value="1"/>
</dbReference>
<dbReference type="InterPro" id="IPR046342">
    <property type="entry name" value="CBS_dom_sf"/>
</dbReference>
<keyword evidence="15" id="KW-1185">Reference proteome</keyword>
<dbReference type="InterPro" id="IPR002550">
    <property type="entry name" value="CNNM"/>
</dbReference>
<keyword evidence="8 10" id="KW-0472">Membrane</keyword>
<accession>A0A9W6NNL9</accession>
<dbReference type="InterPro" id="IPR036318">
    <property type="entry name" value="FAD-bd_PCMH-like_sf"/>
</dbReference>
<dbReference type="PROSITE" id="PS51846">
    <property type="entry name" value="CNNM"/>
    <property type="match status" value="1"/>
</dbReference>
<evidence type="ECO:0000256" key="3">
    <source>
        <dbReference type="ARBA" id="ARBA00022475"/>
    </source>
</evidence>
<sequence>MDNVWFELTLVLLLTLLNAAFAGSEMALISLREGQLRRLERRDGAGRALARLARDPNRFLSTIQIGITLAGFLASATAAVSLAEPVRPALGFLGGAAGPVSIVLVTLVLTFVTLVIGELAPKRIAMQRAEGWAMAVARPLRVLSALLRPANWVLTSASDLVVRAAGADPRRRQDEIGPEELRDLVASQPTFTRQQREIISGAVEIAARSLRAVLVPRPMVFALQAATPVAQAAAELAASGHARAPVIENGDLDSAAGIVHWADLVRAANSAAAGGTVRDVMRPALLLPESLPVADALQRFKAERQELALVVDERGAIDGIVTLTDAVAEVVGALPGPAGGSPVRENADGTVLLPGTFPIHDLEDVRISLDIGPDAPFTTVAGLVLARLGKLPTGPGETVTVQDWRFTVSQVRGRAITAVTAERIAQDSAQPAVG</sequence>
<evidence type="ECO:0000256" key="10">
    <source>
        <dbReference type="PROSITE-ProRule" id="PRU01193"/>
    </source>
</evidence>
<dbReference type="AlphaFoldDB" id="A0A9W6NNL9"/>
<dbReference type="InterPro" id="IPR051676">
    <property type="entry name" value="UPF0053_domain"/>
</dbReference>
<evidence type="ECO:0000313" key="15">
    <source>
        <dbReference type="Proteomes" id="UP001143480"/>
    </source>
</evidence>
<protein>
    <submittedName>
        <fullName evidence="14">Membrane protein</fullName>
    </submittedName>
</protein>
<keyword evidence="4 10" id="KW-0812">Transmembrane</keyword>
<keyword evidence="7 9" id="KW-0129">CBS domain</keyword>
<dbReference type="Gene3D" id="3.30.465.10">
    <property type="match status" value="1"/>
</dbReference>
<proteinExistence type="inferred from homology"/>